<evidence type="ECO:0000313" key="17">
    <source>
        <dbReference type="Proteomes" id="UP001500791"/>
    </source>
</evidence>
<keyword evidence="9 10" id="KW-0998">Cell outer membrane</keyword>
<evidence type="ECO:0000259" key="14">
    <source>
        <dbReference type="Pfam" id="PF00593"/>
    </source>
</evidence>
<feature type="domain" description="TonB-dependent receptor-like beta-barrel" evidence="14">
    <location>
        <begin position="223"/>
        <end position="616"/>
    </location>
</feature>
<keyword evidence="2 10" id="KW-0813">Transport</keyword>
<dbReference type="Proteomes" id="UP001500791">
    <property type="component" value="Unassembled WGS sequence"/>
</dbReference>
<dbReference type="InterPro" id="IPR000531">
    <property type="entry name" value="Beta-barrel_TonB"/>
</dbReference>
<keyword evidence="3 10" id="KW-1134">Transmembrane beta strand</keyword>
<comment type="subcellular location">
    <subcellularLocation>
        <location evidence="1 10">Cell outer membrane</location>
        <topology evidence="1 10">Multi-pass membrane protein</topology>
    </subcellularLocation>
</comment>
<dbReference type="InterPro" id="IPR036942">
    <property type="entry name" value="Beta-barrel_TonB_sf"/>
</dbReference>
<reference evidence="17" key="1">
    <citation type="journal article" date="2019" name="Int. J. Syst. Evol. Microbiol.">
        <title>The Global Catalogue of Microorganisms (GCM) 10K type strain sequencing project: providing services to taxonomists for standard genome sequencing and annotation.</title>
        <authorList>
            <consortium name="The Broad Institute Genomics Platform"/>
            <consortium name="The Broad Institute Genome Sequencing Center for Infectious Disease"/>
            <person name="Wu L."/>
            <person name="Ma J."/>
        </authorList>
    </citation>
    <scope>NUCLEOTIDE SEQUENCE [LARGE SCALE GENOMIC DNA]</scope>
    <source>
        <strain evidence="17">JCM 13476</strain>
    </source>
</reference>
<keyword evidence="7 10" id="KW-0472">Membrane</keyword>
<dbReference type="InterPro" id="IPR039426">
    <property type="entry name" value="TonB-dep_rcpt-like"/>
</dbReference>
<protein>
    <submittedName>
        <fullName evidence="16">TonB-dependent receptor</fullName>
    </submittedName>
</protein>
<feature type="compositionally biased region" description="Basic and acidic residues" evidence="12">
    <location>
        <begin position="268"/>
        <end position="277"/>
    </location>
</feature>
<dbReference type="Pfam" id="PF00593">
    <property type="entry name" value="TonB_dep_Rec_b-barrel"/>
    <property type="match status" value="1"/>
</dbReference>
<accession>A0ABP3I3U0</accession>
<dbReference type="PROSITE" id="PS52016">
    <property type="entry name" value="TONB_DEPENDENT_REC_3"/>
    <property type="match status" value="1"/>
</dbReference>
<evidence type="ECO:0000256" key="12">
    <source>
        <dbReference type="SAM" id="MobiDB-lite"/>
    </source>
</evidence>
<feature type="domain" description="TonB-dependent receptor plug" evidence="15">
    <location>
        <begin position="62"/>
        <end position="171"/>
    </location>
</feature>
<dbReference type="Pfam" id="PF07715">
    <property type="entry name" value="Plug"/>
    <property type="match status" value="1"/>
</dbReference>
<evidence type="ECO:0000256" key="1">
    <source>
        <dbReference type="ARBA" id="ARBA00004571"/>
    </source>
</evidence>
<dbReference type="InterPro" id="IPR012910">
    <property type="entry name" value="Plug_dom"/>
</dbReference>
<comment type="similarity">
    <text evidence="10 11">Belongs to the TonB-dependent receptor family.</text>
</comment>
<dbReference type="EMBL" id="BAAAEJ010000007">
    <property type="protein sequence ID" value="GAA0389283.1"/>
    <property type="molecule type" value="Genomic_DNA"/>
</dbReference>
<evidence type="ECO:0000313" key="16">
    <source>
        <dbReference type="EMBL" id="GAA0389283.1"/>
    </source>
</evidence>
<comment type="caution">
    <text evidence="16">The sequence shown here is derived from an EMBL/GenBank/DDBJ whole genome shotgun (WGS) entry which is preliminary data.</text>
</comment>
<evidence type="ECO:0000256" key="10">
    <source>
        <dbReference type="PROSITE-ProRule" id="PRU01360"/>
    </source>
</evidence>
<feature type="chain" id="PRO_5046571400" evidence="13">
    <location>
        <begin position="32"/>
        <end position="665"/>
    </location>
</feature>
<evidence type="ECO:0000256" key="8">
    <source>
        <dbReference type="ARBA" id="ARBA00023170"/>
    </source>
</evidence>
<sequence>MSFHPVSPRGRHLLLATVAGIATLAASSVLAQEADHHDDDHHEEATEVEDIIVHATRSGRRIQDEPIRVEVVNREEIMEKLLMTPGSIAMLVNETGGVRVQTTSPALGGSNIRMQGMNGRYTQLLADGLPLYGGSSSSLGVLQIAPTDLGQVEIIKGAASALYGPSALGGVINLISRRPSDDFEAEILANITSRDGQDLTGYAALPFEGAWGQSIVGGYHRQSRQDLDGDGWSDMPAYERWTIRPRLFWQGDDGAEAFFTLGAMTEQREGGTEKGKTAPDGQPFVQSQDTDRFDGGAVATLPFKSGTLHLRASAMTQKHDHRFGPDSESDRHNTGFAEVAYGQQSGATHWTLGAAVQVDDYANKTFGDFDYTYSVPGLFAQVEHDFSEMLTLAGSARLDHHSEYGSQFSPRLSLLFRPDNWTIRASVGQGFFAPTPFVDVTETVGLSRLEPLDGLKEEIARTASLDIGWKQGPVEANLTLFGSDLDDAIRAVTDQGRITLVNMDGVTRTRGLEALLRYRRGPFVVTGSYVYVDATEPDDLNQYRRETPLTPKHTGGFVAMWEDHDRGRLGLEVYYTGKQSLEDNPYRRESPSYLEVGLLGEIVFEKFSLFVNAENLLNERVTKHHPLLLPARADDGRWTTDAWGPTDGFTVNGGIRIRFGGGDHH</sequence>
<evidence type="ECO:0000256" key="13">
    <source>
        <dbReference type="SAM" id="SignalP"/>
    </source>
</evidence>
<evidence type="ECO:0000256" key="2">
    <source>
        <dbReference type="ARBA" id="ARBA00022448"/>
    </source>
</evidence>
<feature type="signal peptide" evidence="13">
    <location>
        <begin position="1"/>
        <end position="31"/>
    </location>
</feature>
<evidence type="ECO:0000256" key="5">
    <source>
        <dbReference type="ARBA" id="ARBA00022729"/>
    </source>
</evidence>
<proteinExistence type="inferred from homology"/>
<keyword evidence="4 10" id="KW-0812">Transmembrane</keyword>
<gene>
    <name evidence="16" type="ORF">GCM10009093_14900</name>
</gene>
<keyword evidence="5 13" id="KW-0732">Signal</keyword>
<keyword evidence="6 11" id="KW-0798">TonB box</keyword>
<dbReference type="RefSeq" id="WP_167176410.1">
    <property type="nucleotide sequence ID" value="NZ_BAAAEJ010000007.1"/>
</dbReference>
<dbReference type="Gene3D" id="2.40.170.20">
    <property type="entry name" value="TonB-dependent receptor, beta-barrel domain"/>
    <property type="match status" value="1"/>
</dbReference>
<dbReference type="PANTHER" id="PTHR30069">
    <property type="entry name" value="TONB-DEPENDENT OUTER MEMBRANE RECEPTOR"/>
    <property type="match status" value="1"/>
</dbReference>
<keyword evidence="8 16" id="KW-0675">Receptor</keyword>
<evidence type="ECO:0000259" key="15">
    <source>
        <dbReference type="Pfam" id="PF07715"/>
    </source>
</evidence>
<evidence type="ECO:0000256" key="6">
    <source>
        <dbReference type="ARBA" id="ARBA00023077"/>
    </source>
</evidence>
<evidence type="ECO:0000256" key="9">
    <source>
        <dbReference type="ARBA" id="ARBA00023237"/>
    </source>
</evidence>
<dbReference type="InterPro" id="IPR037066">
    <property type="entry name" value="Plug_dom_sf"/>
</dbReference>
<evidence type="ECO:0000256" key="7">
    <source>
        <dbReference type="ARBA" id="ARBA00023136"/>
    </source>
</evidence>
<dbReference type="PANTHER" id="PTHR30069:SF29">
    <property type="entry name" value="HEMOGLOBIN AND HEMOGLOBIN-HAPTOGLOBIN-BINDING PROTEIN 1-RELATED"/>
    <property type="match status" value="1"/>
</dbReference>
<evidence type="ECO:0000256" key="3">
    <source>
        <dbReference type="ARBA" id="ARBA00022452"/>
    </source>
</evidence>
<dbReference type="SUPFAM" id="SSF56935">
    <property type="entry name" value="Porins"/>
    <property type="match status" value="1"/>
</dbReference>
<dbReference type="CDD" id="cd01347">
    <property type="entry name" value="ligand_gated_channel"/>
    <property type="match status" value="1"/>
</dbReference>
<organism evidence="16 17">
    <name type="scientific">Brevundimonas terrae</name>
    <dbReference type="NCBI Taxonomy" id="363631"/>
    <lineage>
        <taxon>Bacteria</taxon>
        <taxon>Pseudomonadati</taxon>
        <taxon>Pseudomonadota</taxon>
        <taxon>Alphaproteobacteria</taxon>
        <taxon>Caulobacterales</taxon>
        <taxon>Caulobacteraceae</taxon>
        <taxon>Brevundimonas</taxon>
    </lineage>
</organism>
<name>A0ABP3I3U0_9CAUL</name>
<dbReference type="Gene3D" id="2.170.130.10">
    <property type="entry name" value="TonB-dependent receptor, plug domain"/>
    <property type="match status" value="1"/>
</dbReference>
<feature type="region of interest" description="Disordered" evidence="12">
    <location>
        <begin position="268"/>
        <end position="291"/>
    </location>
</feature>
<evidence type="ECO:0000256" key="4">
    <source>
        <dbReference type="ARBA" id="ARBA00022692"/>
    </source>
</evidence>
<evidence type="ECO:0000256" key="11">
    <source>
        <dbReference type="RuleBase" id="RU003357"/>
    </source>
</evidence>
<keyword evidence="17" id="KW-1185">Reference proteome</keyword>